<evidence type="ECO:0000256" key="2">
    <source>
        <dbReference type="ARBA" id="ARBA00022527"/>
    </source>
</evidence>
<keyword evidence="10" id="KW-1133">Transmembrane helix</keyword>
<dbReference type="Gene3D" id="3.80.10.10">
    <property type="entry name" value="Ribonuclease Inhibitor"/>
    <property type="match status" value="5"/>
</dbReference>
<accession>A0A7V8VBJ6</accession>
<evidence type="ECO:0000256" key="10">
    <source>
        <dbReference type="SAM" id="Phobius"/>
    </source>
</evidence>
<proteinExistence type="predicted"/>
<keyword evidence="6 12" id="KW-0418">Kinase</keyword>
<dbReference type="PROSITE" id="PS50011">
    <property type="entry name" value="PROTEIN_KINASE_DOM"/>
    <property type="match status" value="1"/>
</dbReference>
<dbReference type="GO" id="GO:0004674">
    <property type="term" value="F:protein serine/threonine kinase activity"/>
    <property type="evidence" value="ECO:0007669"/>
    <property type="project" value="UniProtKB-KW"/>
</dbReference>
<evidence type="ECO:0000313" key="13">
    <source>
        <dbReference type="Proteomes" id="UP000542342"/>
    </source>
</evidence>
<protein>
    <recommendedName>
        <fullName evidence="1">non-specific serine/threonine protein kinase</fullName>
        <ecNumber evidence="1">2.7.11.1</ecNumber>
    </recommendedName>
</protein>
<dbReference type="RefSeq" id="WP_194536218.1">
    <property type="nucleotide sequence ID" value="NZ_JACEFB010000001.1"/>
</dbReference>
<reference evidence="12 13" key="1">
    <citation type="submission" date="2020-07" db="EMBL/GenBank/DDBJ databases">
        <title>Thermogemmata thermophila gen. nov., sp. nov., a novel moderate thermophilic planctomycete from a Kamchatka hot spring.</title>
        <authorList>
            <person name="Elcheninov A.G."/>
            <person name="Podosokorskaya O.A."/>
            <person name="Kovaleva O.L."/>
            <person name="Novikov A."/>
            <person name="Bonch-Osmolovskaya E.A."/>
            <person name="Toshchakov S.V."/>
            <person name="Kublanov I.V."/>
        </authorList>
    </citation>
    <scope>NUCLEOTIDE SEQUENCE [LARGE SCALE GENOMIC DNA]</scope>
    <source>
        <strain evidence="12 13">2918</strain>
    </source>
</reference>
<evidence type="ECO:0000259" key="11">
    <source>
        <dbReference type="PROSITE" id="PS50011"/>
    </source>
</evidence>
<keyword evidence="4" id="KW-0677">Repeat</keyword>
<keyword evidence="7 8" id="KW-0067">ATP-binding</keyword>
<evidence type="ECO:0000256" key="8">
    <source>
        <dbReference type="PROSITE-ProRule" id="PRU10141"/>
    </source>
</evidence>
<dbReference type="InterPro" id="IPR011009">
    <property type="entry name" value="Kinase-like_dom_sf"/>
</dbReference>
<feature type="transmembrane region" description="Helical" evidence="10">
    <location>
        <begin position="438"/>
        <end position="463"/>
    </location>
</feature>
<dbReference type="PROSITE" id="PS00107">
    <property type="entry name" value="PROTEIN_KINASE_ATP"/>
    <property type="match status" value="1"/>
</dbReference>
<keyword evidence="3" id="KW-0808">Transferase</keyword>
<dbReference type="GO" id="GO:0005524">
    <property type="term" value="F:ATP binding"/>
    <property type="evidence" value="ECO:0007669"/>
    <property type="project" value="UniProtKB-UniRule"/>
</dbReference>
<evidence type="ECO:0000256" key="1">
    <source>
        <dbReference type="ARBA" id="ARBA00012513"/>
    </source>
</evidence>
<dbReference type="InterPro" id="IPR000719">
    <property type="entry name" value="Prot_kinase_dom"/>
</dbReference>
<dbReference type="Gene3D" id="1.10.510.10">
    <property type="entry name" value="Transferase(Phosphotransferase) domain 1"/>
    <property type="match status" value="1"/>
</dbReference>
<keyword evidence="5 8" id="KW-0547">Nucleotide-binding</keyword>
<evidence type="ECO:0000256" key="3">
    <source>
        <dbReference type="ARBA" id="ARBA00022679"/>
    </source>
</evidence>
<organism evidence="12 13">
    <name type="scientific">Thermogemmata fonticola</name>
    <dbReference type="NCBI Taxonomy" id="2755323"/>
    <lineage>
        <taxon>Bacteria</taxon>
        <taxon>Pseudomonadati</taxon>
        <taxon>Planctomycetota</taxon>
        <taxon>Planctomycetia</taxon>
        <taxon>Gemmatales</taxon>
        <taxon>Gemmataceae</taxon>
        <taxon>Thermogemmata</taxon>
    </lineage>
</organism>
<dbReference type="SUPFAM" id="SSF56112">
    <property type="entry name" value="Protein kinase-like (PK-like)"/>
    <property type="match status" value="1"/>
</dbReference>
<dbReference type="AlphaFoldDB" id="A0A7V8VBJ6"/>
<dbReference type="InterPro" id="IPR006553">
    <property type="entry name" value="Leu-rich_rpt_Cys-con_subtyp"/>
</dbReference>
<feature type="domain" description="Protein kinase" evidence="11">
    <location>
        <begin position="104"/>
        <end position="370"/>
    </location>
</feature>
<dbReference type="Pfam" id="PF00069">
    <property type="entry name" value="Pkinase"/>
    <property type="match status" value="1"/>
</dbReference>
<dbReference type="PANTHER" id="PTHR43289">
    <property type="entry name" value="MITOGEN-ACTIVATED PROTEIN KINASE KINASE KINASE 20-RELATED"/>
    <property type="match status" value="1"/>
</dbReference>
<dbReference type="Pfam" id="PF23598">
    <property type="entry name" value="LRR_14"/>
    <property type="match status" value="1"/>
</dbReference>
<evidence type="ECO:0000256" key="9">
    <source>
        <dbReference type="SAM" id="MobiDB-lite"/>
    </source>
</evidence>
<dbReference type="InterPro" id="IPR032675">
    <property type="entry name" value="LRR_dom_sf"/>
</dbReference>
<evidence type="ECO:0000256" key="7">
    <source>
        <dbReference type="ARBA" id="ARBA00022840"/>
    </source>
</evidence>
<gene>
    <name evidence="12" type="ORF">H0921_01335</name>
</gene>
<evidence type="ECO:0000256" key="5">
    <source>
        <dbReference type="ARBA" id="ARBA00022741"/>
    </source>
</evidence>
<dbReference type="SMART" id="SM00220">
    <property type="entry name" value="S_TKc"/>
    <property type="match status" value="1"/>
</dbReference>
<dbReference type="SMART" id="SM00368">
    <property type="entry name" value="LRR_RI"/>
    <property type="match status" value="6"/>
</dbReference>
<name>A0A7V8VBJ6_9BACT</name>
<feature type="region of interest" description="Disordered" evidence="9">
    <location>
        <begin position="401"/>
        <end position="432"/>
    </location>
</feature>
<dbReference type="InterPro" id="IPR017441">
    <property type="entry name" value="Protein_kinase_ATP_BS"/>
</dbReference>
<dbReference type="CDD" id="cd14014">
    <property type="entry name" value="STKc_PknB_like"/>
    <property type="match status" value="1"/>
</dbReference>
<dbReference type="PANTHER" id="PTHR43289:SF34">
    <property type="entry name" value="SERINE_THREONINE-PROTEIN KINASE YBDM-RELATED"/>
    <property type="match status" value="1"/>
</dbReference>
<dbReference type="SMART" id="SM00367">
    <property type="entry name" value="LRR_CC"/>
    <property type="match status" value="7"/>
</dbReference>
<keyword evidence="10" id="KW-0472">Membrane</keyword>
<dbReference type="FunFam" id="1.10.510.10:FF:000021">
    <property type="entry name" value="Serine/threonine protein kinase"/>
    <property type="match status" value="1"/>
</dbReference>
<evidence type="ECO:0000256" key="6">
    <source>
        <dbReference type="ARBA" id="ARBA00022777"/>
    </source>
</evidence>
<sequence>MADKIIQSEQVDLFEQLAVLDENPAAEVQETVRQLHSELATLARQLSESAPHDPCMQESACQQALAQIKALIHNTVMSTASLAASEDGSEEDEPDQVPESLEHFRILKLLGKGGMGAVYLAEDTRLGRQVAIKTLRRGLAKKKAARERFFREARLAATIEHDHVVPIYYVGEAHGIPFLAMPYLKGKSLEELLRNHHRLPLRHVLHLGLQIASGLAIAHEKGLIHRDIKPSNLWVEPVGGGRIKILDFGLARSNEDDMTLTKSGVILGTPAFMAPEQAKGEKVDARADLYSLGVILYRMATGQLPISGTDTYSMLVALATEQPRPIVELAPELPPSLADLIMRLLAKERNLRPASAREVVRELKTIQETYKSTGHPPSPQTAMPVGQLVLPLAQPISSLARESEAENNPWTSLASSEDTPSPTTPLRIQRQPRRSRPYLPLLVASGIAGLAILILLGAITIIIRDKSGKEIARLEIEEGSTVEVKEGGRIVKVWPQTDMKARSGTSGASKPPGSMGNSEKDPDRRAALWVLSVGGSIRIRLAGQNNQIIPVANLPAEPFELHEVNLYHNPHVTDSELAYLAELKGLVVLHLRGTKITDAGLFHLRNVKSLKDLDLVDCKHITDGGLGHLHELTNLDRLWVYATPISNEGLIHIRQLKNLTSLNVGYTKVTEEGLDQILELENLTFLHIGGSKITDAGVARLKQLKALRYLDINGNPITDAGLAHLKELPQLMWMNLSATEITDVGLIHLKEMKKLTRLEFRKNKGLTDAGLIHLGEMNQLTGLFLEELNITDAGLISLKGLKNLTVLSLAGTPITDAGLAHLNSVRSLDDLNLSNTRVSDRSLGWIGLQPGRTRVSLAHTRVSREGYESLKRTHPHWARRLEWSERNHELAQVVHRLGGQVWIAAREEEEAKLVKNPEELVRGYFQVRRVILAGVREPLGNLPAMLAQLSDPAWDRLEVLELSGRPVPDLGFLHGVKTLTELRLVDAQLNDQTLSRLPPLPKLKKLVLDGNEIGAVGAGHLAATFPQLEELSLARTRCDAPSILQLTALKELRVLNLAHTAIQDNALKEITKLSQLKSLDLRGTKVSANGVGELQKALPQCRIVWDGAK</sequence>
<feature type="compositionally biased region" description="Polar residues" evidence="9">
    <location>
        <begin position="406"/>
        <end position="426"/>
    </location>
</feature>
<feature type="region of interest" description="Disordered" evidence="9">
    <location>
        <begin position="500"/>
        <end position="521"/>
    </location>
</feature>
<dbReference type="Proteomes" id="UP000542342">
    <property type="component" value="Unassembled WGS sequence"/>
</dbReference>
<keyword evidence="2" id="KW-0723">Serine/threonine-protein kinase</keyword>
<dbReference type="SUPFAM" id="SSF52047">
    <property type="entry name" value="RNI-like"/>
    <property type="match status" value="2"/>
</dbReference>
<dbReference type="EMBL" id="JACEFB010000001">
    <property type="protein sequence ID" value="MBA2224800.1"/>
    <property type="molecule type" value="Genomic_DNA"/>
</dbReference>
<dbReference type="Gene3D" id="3.30.200.20">
    <property type="entry name" value="Phosphorylase Kinase, domain 1"/>
    <property type="match status" value="1"/>
</dbReference>
<dbReference type="EC" id="2.7.11.1" evidence="1"/>
<comment type="caution">
    <text evidence="12">The sequence shown here is derived from an EMBL/GenBank/DDBJ whole genome shotgun (WGS) entry which is preliminary data.</text>
</comment>
<evidence type="ECO:0000313" key="12">
    <source>
        <dbReference type="EMBL" id="MBA2224800.1"/>
    </source>
</evidence>
<keyword evidence="13" id="KW-1185">Reference proteome</keyword>
<dbReference type="InterPro" id="IPR055414">
    <property type="entry name" value="LRR_R13L4/SHOC2-like"/>
</dbReference>
<keyword evidence="10" id="KW-0812">Transmembrane</keyword>
<evidence type="ECO:0000256" key="4">
    <source>
        <dbReference type="ARBA" id="ARBA00022737"/>
    </source>
</evidence>
<feature type="binding site" evidence="8">
    <location>
        <position position="142"/>
    </location>
    <ligand>
        <name>ATP</name>
        <dbReference type="ChEBI" id="CHEBI:30616"/>
    </ligand>
</feature>